<dbReference type="SUPFAM" id="SSF56726">
    <property type="entry name" value="DNA topoisomerase IV, alpha subunit"/>
    <property type="match status" value="1"/>
</dbReference>
<dbReference type="InterPro" id="IPR036078">
    <property type="entry name" value="Spo11/TopoVI_A_sf"/>
</dbReference>
<comment type="catalytic activity">
    <reaction evidence="1 10">
        <text>ATP-dependent breakage, passage and rejoining of double-stranded DNA.</text>
        <dbReference type="EC" id="5.6.2.2"/>
    </reaction>
</comment>
<dbReference type="PROSITE" id="PS52041">
    <property type="entry name" value="TOPO_IIB"/>
    <property type="match status" value="1"/>
</dbReference>
<evidence type="ECO:0000256" key="6">
    <source>
        <dbReference type="ARBA" id="ARBA00022842"/>
    </source>
</evidence>
<dbReference type="InterPro" id="IPR034136">
    <property type="entry name" value="TOPRIM_Topo6A/Spo11"/>
</dbReference>
<dbReference type="GO" id="GO:0000706">
    <property type="term" value="P:meiotic DNA double-strand break processing"/>
    <property type="evidence" value="ECO:0007669"/>
    <property type="project" value="TreeGrafter"/>
</dbReference>
<dbReference type="InterPro" id="IPR002815">
    <property type="entry name" value="Spo11/TopoVI_A"/>
</dbReference>
<evidence type="ECO:0000256" key="4">
    <source>
        <dbReference type="ARBA" id="ARBA00012895"/>
    </source>
</evidence>
<dbReference type="GO" id="GO:0046872">
    <property type="term" value="F:metal ion binding"/>
    <property type="evidence" value="ECO:0007669"/>
    <property type="project" value="UniProtKB-KW"/>
</dbReference>
<evidence type="ECO:0000256" key="10">
    <source>
        <dbReference type="PROSITE-ProRule" id="PRU01385"/>
    </source>
</evidence>
<sequence>MDETPSLNDEVPTDWNLFDIERLCQIHYILSREELIALIEAHVVEFLLQLIQEKKTLEDLLFKYKFRSEIQTEDQPTALSQTKPINVLKTASGTYSLRHGTSPKRKSHFIWLLMNNIFKLIQQGIKITQRELFYMNVMTFKDQNQCNRYLSCVGDILNVDRSVLNIICMSKGFLYSNDGRGNALVSCHHLTASTVEQIPGDFPTIDFFGKVDTILIVEKDAIFRRLVEDKIFKWVRNICIITGCGYPSIITRYILHQISSKFPQAQIYALCDFNIHGYQIVTTFKYGSVELSKHSIQQSTTLGDRIEWIGLLYDDIKDLPSFYCQSVTEQELKLLDRHQHDVKSRGGKNALQIYAELEKMKTLKFEIESLVSYRDINYLTMFVSKKISRFNIKNQSVSL</sequence>
<dbReference type="GO" id="GO:0003677">
    <property type="term" value="F:DNA binding"/>
    <property type="evidence" value="ECO:0007669"/>
    <property type="project" value="UniProtKB-UniRule"/>
</dbReference>
<comment type="similarity">
    <text evidence="3 10">Belongs to the TOP6A family.</text>
</comment>
<protein>
    <recommendedName>
        <fullName evidence="4">DNA topoisomerase (ATP-hydrolyzing)</fullName>
        <ecNumber evidence="4">5.6.2.2</ecNumber>
    </recommendedName>
</protein>
<dbReference type="Pfam" id="PF04406">
    <property type="entry name" value="TP6A_N"/>
    <property type="match status" value="1"/>
</dbReference>
<dbReference type="Pfam" id="PF21180">
    <property type="entry name" value="TOP6A-Spo11_Toprim"/>
    <property type="match status" value="1"/>
</dbReference>
<feature type="domain" description="Spo11/DNA topoisomerase VI subunit A N-terminal" evidence="11">
    <location>
        <begin position="109"/>
        <end position="166"/>
    </location>
</feature>
<keyword evidence="9 10" id="KW-0413">Isomerase</keyword>
<dbReference type="EMBL" id="PYSW02000059">
    <property type="protein sequence ID" value="KAG2373199.1"/>
    <property type="molecule type" value="Genomic_DNA"/>
</dbReference>
<evidence type="ECO:0000256" key="2">
    <source>
        <dbReference type="ARBA" id="ARBA00001946"/>
    </source>
</evidence>
<dbReference type="EC" id="5.6.2.2" evidence="4"/>
<comment type="caution">
    <text evidence="13">The sequence shown here is derived from an EMBL/GenBank/DDBJ whole genome shotgun (WGS) entry which is preliminary data.</text>
</comment>
<dbReference type="Proteomes" id="UP000816034">
    <property type="component" value="Unassembled WGS sequence"/>
</dbReference>
<keyword evidence="7 10" id="KW-0799">Topoisomerase</keyword>
<reference evidence="13 14" key="1">
    <citation type="journal article" date="2018" name="BMC Genomics">
        <title>The genome of Naegleria lovaniensis, the basis for a comparative approach to unravel pathogenicity factors of the human pathogenic amoeba N. fowleri.</title>
        <authorList>
            <person name="Liechti N."/>
            <person name="Schurch N."/>
            <person name="Bruggmann R."/>
            <person name="Wittwer M."/>
        </authorList>
    </citation>
    <scope>NUCLEOTIDE SEQUENCE [LARGE SCALE GENOMIC DNA]</scope>
    <source>
        <strain evidence="13 14">ATCC 30569</strain>
    </source>
</reference>
<dbReference type="GeneID" id="68105255"/>
<organism evidence="13 14">
    <name type="scientific">Naegleria lovaniensis</name>
    <name type="common">Amoeba</name>
    <dbReference type="NCBI Taxonomy" id="51637"/>
    <lineage>
        <taxon>Eukaryota</taxon>
        <taxon>Discoba</taxon>
        <taxon>Heterolobosea</taxon>
        <taxon>Tetramitia</taxon>
        <taxon>Eutetramitia</taxon>
        <taxon>Vahlkampfiidae</taxon>
        <taxon>Naegleria</taxon>
    </lineage>
</organism>
<dbReference type="PANTHER" id="PTHR10848">
    <property type="entry name" value="MEIOTIC RECOMBINATION PROTEIN SPO11"/>
    <property type="match status" value="1"/>
</dbReference>
<dbReference type="GO" id="GO:0000228">
    <property type="term" value="C:nuclear chromosome"/>
    <property type="evidence" value="ECO:0007669"/>
    <property type="project" value="TreeGrafter"/>
</dbReference>
<keyword evidence="14" id="KW-1185">Reference proteome</keyword>
<evidence type="ECO:0000313" key="14">
    <source>
        <dbReference type="Proteomes" id="UP000816034"/>
    </source>
</evidence>
<dbReference type="Gene3D" id="3.40.1360.10">
    <property type="match status" value="1"/>
</dbReference>
<evidence type="ECO:0000256" key="1">
    <source>
        <dbReference type="ARBA" id="ARBA00000185"/>
    </source>
</evidence>
<evidence type="ECO:0000256" key="5">
    <source>
        <dbReference type="ARBA" id="ARBA00022723"/>
    </source>
</evidence>
<evidence type="ECO:0000313" key="13">
    <source>
        <dbReference type="EMBL" id="KAG2373199.1"/>
    </source>
</evidence>
<dbReference type="PRINTS" id="PR01550">
    <property type="entry name" value="TOP6AFAMILY"/>
</dbReference>
<dbReference type="Gene3D" id="1.10.10.10">
    <property type="entry name" value="Winged helix-like DNA-binding domain superfamily/Winged helix DNA-binding domain"/>
    <property type="match status" value="1"/>
</dbReference>
<evidence type="ECO:0000256" key="8">
    <source>
        <dbReference type="ARBA" id="ARBA00023125"/>
    </source>
</evidence>
<keyword evidence="5" id="KW-0479">Metal-binding</keyword>
<keyword evidence="6" id="KW-0460">Magnesium</keyword>
<dbReference type="GO" id="GO:0005524">
    <property type="term" value="F:ATP binding"/>
    <property type="evidence" value="ECO:0007669"/>
    <property type="project" value="InterPro"/>
</dbReference>
<dbReference type="GO" id="GO:0003918">
    <property type="term" value="F:DNA topoisomerase type II (double strand cut, ATP-hydrolyzing) activity"/>
    <property type="evidence" value="ECO:0007669"/>
    <property type="project" value="UniProtKB-UniRule"/>
</dbReference>
<proteinExistence type="inferred from homology"/>
<keyword evidence="8 10" id="KW-0238">DNA-binding</keyword>
<accession>A0AA88GEL9</accession>
<evidence type="ECO:0000259" key="12">
    <source>
        <dbReference type="Pfam" id="PF21180"/>
    </source>
</evidence>
<evidence type="ECO:0000256" key="9">
    <source>
        <dbReference type="ARBA" id="ARBA00023235"/>
    </source>
</evidence>
<evidence type="ECO:0000259" key="11">
    <source>
        <dbReference type="Pfam" id="PF04406"/>
    </source>
</evidence>
<feature type="active site" description="O-(5'-phospho-DNA)-tyrosine intermediate" evidence="10">
    <location>
        <position position="134"/>
    </location>
</feature>
<evidence type="ECO:0000256" key="7">
    <source>
        <dbReference type="ARBA" id="ARBA00023029"/>
    </source>
</evidence>
<dbReference type="GO" id="GO:0007131">
    <property type="term" value="P:reciprocal meiotic recombination"/>
    <property type="evidence" value="ECO:0007669"/>
    <property type="project" value="TreeGrafter"/>
</dbReference>
<dbReference type="InterPro" id="IPR036388">
    <property type="entry name" value="WH-like_DNA-bd_sf"/>
</dbReference>
<dbReference type="GO" id="GO:0042138">
    <property type="term" value="P:meiotic DNA double-strand break formation"/>
    <property type="evidence" value="ECO:0007669"/>
    <property type="project" value="TreeGrafter"/>
</dbReference>
<dbReference type="CDD" id="cd00223">
    <property type="entry name" value="TOPRIM_TopoIIB_SPO"/>
    <property type="match status" value="1"/>
</dbReference>
<comment type="cofactor">
    <cofactor evidence="2">
        <name>Mg(2+)</name>
        <dbReference type="ChEBI" id="CHEBI:18420"/>
    </cofactor>
</comment>
<evidence type="ECO:0000256" key="3">
    <source>
        <dbReference type="ARBA" id="ARBA00006559"/>
    </source>
</evidence>
<feature type="domain" description="Topoisomerase 6 subunit A/Spo11 TOPRIM" evidence="12">
    <location>
        <begin position="214"/>
        <end position="386"/>
    </location>
</feature>
<dbReference type="AlphaFoldDB" id="A0AA88GEL9"/>
<dbReference type="RefSeq" id="XP_044542373.1">
    <property type="nucleotide sequence ID" value="XM_044688608.1"/>
</dbReference>
<dbReference type="InterPro" id="IPR013049">
    <property type="entry name" value="Spo11/TopoVI_A_N"/>
</dbReference>
<dbReference type="PANTHER" id="PTHR10848:SF0">
    <property type="entry name" value="MEIOTIC RECOMBINATION PROTEIN SPO11"/>
    <property type="match status" value="1"/>
</dbReference>
<name>A0AA88GEL9_NAELO</name>
<gene>
    <name evidence="13" type="ORF">C9374_012801</name>
</gene>